<feature type="domain" description="Acyl-CoA oxidase/dehydrogenase middle" evidence="8">
    <location>
        <begin position="130"/>
        <end position="223"/>
    </location>
</feature>
<evidence type="ECO:0000313" key="11">
    <source>
        <dbReference type="Proteomes" id="UP001626537"/>
    </source>
</evidence>
<dbReference type="Gene3D" id="2.40.110.10">
    <property type="entry name" value="Butyryl-CoA Dehydrogenase, subunit A, domain 2"/>
    <property type="match status" value="1"/>
</dbReference>
<evidence type="ECO:0000313" key="10">
    <source>
        <dbReference type="EMBL" id="WOJ91890.1"/>
    </source>
</evidence>
<evidence type="ECO:0000259" key="9">
    <source>
        <dbReference type="Pfam" id="PF02771"/>
    </source>
</evidence>
<evidence type="ECO:0000259" key="7">
    <source>
        <dbReference type="Pfam" id="PF00441"/>
    </source>
</evidence>
<dbReference type="InterPro" id="IPR013786">
    <property type="entry name" value="AcylCoA_DH/ox_N"/>
</dbReference>
<organism evidence="10 11">
    <name type="scientific">Congregibacter variabilis</name>
    <dbReference type="NCBI Taxonomy" id="3081200"/>
    <lineage>
        <taxon>Bacteria</taxon>
        <taxon>Pseudomonadati</taxon>
        <taxon>Pseudomonadota</taxon>
        <taxon>Gammaproteobacteria</taxon>
        <taxon>Cellvibrionales</taxon>
        <taxon>Halieaceae</taxon>
        <taxon>Congregibacter</taxon>
    </lineage>
</organism>
<proteinExistence type="inferred from homology"/>
<comment type="similarity">
    <text evidence="2 6">Belongs to the acyl-CoA dehydrogenase family.</text>
</comment>
<evidence type="ECO:0000256" key="6">
    <source>
        <dbReference type="RuleBase" id="RU362125"/>
    </source>
</evidence>
<dbReference type="EMBL" id="CP136864">
    <property type="protein sequence ID" value="WOJ91890.1"/>
    <property type="molecule type" value="Genomic_DNA"/>
</dbReference>
<feature type="domain" description="Acyl-CoA dehydrogenase/oxidase N-terminal" evidence="9">
    <location>
        <begin position="44"/>
        <end position="126"/>
    </location>
</feature>
<dbReference type="InterPro" id="IPR052161">
    <property type="entry name" value="Mycobact_Acyl-CoA_DH"/>
</dbReference>
<evidence type="ECO:0000256" key="2">
    <source>
        <dbReference type="ARBA" id="ARBA00009347"/>
    </source>
</evidence>
<dbReference type="InterPro" id="IPR009100">
    <property type="entry name" value="AcylCoA_DH/oxidase_NM_dom_sf"/>
</dbReference>
<comment type="cofactor">
    <cofactor evidence="1 6">
        <name>FAD</name>
        <dbReference type="ChEBI" id="CHEBI:57692"/>
    </cofactor>
</comment>
<dbReference type="Proteomes" id="UP001626537">
    <property type="component" value="Chromosome"/>
</dbReference>
<evidence type="ECO:0000256" key="4">
    <source>
        <dbReference type="ARBA" id="ARBA00022827"/>
    </source>
</evidence>
<dbReference type="Pfam" id="PF00441">
    <property type="entry name" value="Acyl-CoA_dh_1"/>
    <property type="match status" value="1"/>
</dbReference>
<gene>
    <name evidence="10" type="ORF">R0135_08815</name>
</gene>
<accession>A0ABZ0HZZ7</accession>
<dbReference type="Pfam" id="PF02770">
    <property type="entry name" value="Acyl-CoA_dh_M"/>
    <property type="match status" value="1"/>
</dbReference>
<protein>
    <submittedName>
        <fullName evidence="10">Acyl-CoA dehydrogenase family protein</fullName>
    </submittedName>
</protein>
<dbReference type="InterPro" id="IPR046373">
    <property type="entry name" value="Acyl-CoA_Oxase/DH_mid-dom_sf"/>
</dbReference>
<dbReference type="InterPro" id="IPR036250">
    <property type="entry name" value="AcylCo_DH-like_C"/>
</dbReference>
<dbReference type="InterPro" id="IPR009075">
    <property type="entry name" value="AcylCo_DH/oxidase_C"/>
</dbReference>
<feature type="domain" description="Acyl-CoA dehydrogenase/oxidase C-terminal" evidence="7">
    <location>
        <begin position="236"/>
        <end position="388"/>
    </location>
</feature>
<keyword evidence="11" id="KW-1185">Reference proteome</keyword>
<dbReference type="InterPro" id="IPR006091">
    <property type="entry name" value="Acyl-CoA_Oxase/DH_mid-dom"/>
</dbReference>
<keyword evidence="5 6" id="KW-0560">Oxidoreductase</keyword>
<reference evidence="10 11" key="1">
    <citation type="submission" date="2023-10" db="EMBL/GenBank/DDBJ databases">
        <title>Two novel species belonging to the OM43/NOR5 clade.</title>
        <authorList>
            <person name="Park M."/>
        </authorList>
    </citation>
    <scope>NUCLEOTIDE SEQUENCE [LARGE SCALE GENOMIC DNA]</scope>
    <source>
        <strain evidence="10 11">IMCC43200</strain>
    </source>
</reference>
<keyword evidence="4 6" id="KW-0274">FAD</keyword>
<evidence type="ECO:0000256" key="1">
    <source>
        <dbReference type="ARBA" id="ARBA00001974"/>
    </source>
</evidence>
<dbReference type="Gene3D" id="1.20.140.10">
    <property type="entry name" value="Butyryl-CoA Dehydrogenase, subunit A, domain 3"/>
    <property type="match status" value="1"/>
</dbReference>
<dbReference type="Pfam" id="PF02771">
    <property type="entry name" value="Acyl-CoA_dh_N"/>
    <property type="match status" value="1"/>
</dbReference>
<dbReference type="Gene3D" id="1.10.540.10">
    <property type="entry name" value="Acyl-CoA dehydrogenase/oxidase, N-terminal domain"/>
    <property type="match status" value="1"/>
</dbReference>
<dbReference type="InterPro" id="IPR037069">
    <property type="entry name" value="AcylCoA_DH/ox_N_sf"/>
</dbReference>
<evidence type="ECO:0000256" key="3">
    <source>
        <dbReference type="ARBA" id="ARBA00022630"/>
    </source>
</evidence>
<sequence length="393" mass="43468">MTEIDTFRQETREWLEANCPQSMRQPVSGFEDIYTGGRKPEVDIPEQPLWCERMAERGWTVPHWPKEYGGGGLSGEEVKVLREEMDRIGARRPLDSFGISMLGPALLKFGSEEQKLEHLPPICRGEIRWCQGYSEPSAGSDLASLATRADDQGDHYLINGQKVWTSYADKADWIFCLVRTDNSGSKHEGISFVLFDMDQPGVTAKPIRLISGSSPFCETFFDDARAEKRNLVGEEGQGWTIAKYLLTHEREMISAFGTAGGKSLGKTAVEHMGADAEGRLRNGILRQDIAQHQLDTLVFSATMERVGDEVKAGQGLGPASSIFKYYGTELNKRRNELNLAVGGETALGWSGERYNDGNVVRSFLRSKGNSIEGGTSEVQLNIVAKRVLGLPDA</sequence>
<dbReference type="SUPFAM" id="SSF47203">
    <property type="entry name" value="Acyl-CoA dehydrogenase C-terminal domain-like"/>
    <property type="match status" value="1"/>
</dbReference>
<evidence type="ECO:0000259" key="8">
    <source>
        <dbReference type="Pfam" id="PF02770"/>
    </source>
</evidence>
<evidence type="ECO:0000256" key="5">
    <source>
        <dbReference type="ARBA" id="ARBA00023002"/>
    </source>
</evidence>
<name>A0ABZ0HZZ7_9GAMM</name>
<dbReference type="PANTHER" id="PTHR43292">
    <property type="entry name" value="ACYL-COA DEHYDROGENASE"/>
    <property type="match status" value="1"/>
</dbReference>
<keyword evidence="3 6" id="KW-0285">Flavoprotein</keyword>
<dbReference type="PANTHER" id="PTHR43292:SF3">
    <property type="entry name" value="ACYL-COA DEHYDROGENASE FADE29"/>
    <property type="match status" value="1"/>
</dbReference>
<dbReference type="SUPFAM" id="SSF56645">
    <property type="entry name" value="Acyl-CoA dehydrogenase NM domain-like"/>
    <property type="match status" value="1"/>
</dbReference>
<dbReference type="RefSeq" id="WP_407346452.1">
    <property type="nucleotide sequence ID" value="NZ_CP136864.1"/>
</dbReference>